<reference evidence="2" key="1">
    <citation type="submission" date="2021-06" db="EMBL/GenBank/DDBJ databases">
        <title>Comparative genomics, transcriptomics and evolutionary studies reveal genomic signatures of adaptation to plant cell wall in hemibiotrophic fungi.</title>
        <authorList>
            <consortium name="DOE Joint Genome Institute"/>
            <person name="Baroncelli R."/>
            <person name="Diaz J.F."/>
            <person name="Benocci T."/>
            <person name="Peng M."/>
            <person name="Battaglia E."/>
            <person name="Haridas S."/>
            <person name="Andreopoulos W."/>
            <person name="Labutti K."/>
            <person name="Pangilinan J."/>
            <person name="Floch G.L."/>
            <person name="Makela M.R."/>
            <person name="Henrissat B."/>
            <person name="Grigoriev I.V."/>
            <person name="Crouch J.A."/>
            <person name="De Vries R.P."/>
            <person name="Sukno S.A."/>
            <person name="Thon M.R."/>
        </authorList>
    </citation>
    <scope>NUCLEOTIDE SEQUENCE</scope>
    <source>
        <strain evidence="2">MAFF235873</strain>
    </source>
</reference>
<dbReference type="AlphaFoldDB" id="A0AAD9M5N4"/>
<dbReference type="Proteomes" id="UP001232148">
    <property type="component" value="Unassembled WGS sequence"/>
</dbReference>
<protein>
    <submittedName>
        <fullName evidence="2">Uncharacterized protein</fullName>
    </submittedName>
</protein>
<organism evidence="2 3">
    <name type="scientific">Colletotrichum zoysiae</name>
    <dbReference type="NCBI Taxonomy" id="1216348"/>
    <lineage>
        <taxon>Eukaryota</taxon>
        <taxon>Fungi</taxon>
        <taxon>Dikarya</taxon>
        <taxon>Ascomycota</taxon>
        <taxon>Pezizomycotina</taxon>
        <taxon>Sordariomycetes</taxon>
        <taxon>Hypocreomycetidae</taxon>
        <taxon>Glomerellales</taxon>
        <taxon>Glomerellaceae</taxon>
        <taxon>Colletotrichum</taxon>
        <taxon>Colletotrichum graminicola species complex</taxon>
    </lineage>
</organism>
<name>A0AAD9M5N4_9PEZI</name>
<feature type="region of interest" description="Disordered" evidence="1">
    <location>
        <begin position="270"/>
        <end position="299"/>
    </location>
</feature>
<sequence length="299" mass="32607">MSAHTMSGQLRIRGTRLVPVPAATCDIVAWGGGQDHGACRCLQMETWFVEGFMRVRICVMTPAAQAICARSCSKANGCHRQQRGTVAPWFARNKDGVTAGGEQAAERVAKDIFDTIRQKRTPRTPSWAPMSPHSGVCRSGKGLGYTNAAPSDSPPAGLKWCLDRHEVKSVPAGGAGQTPTGRTASPSVPSWNSATRSEGERPSAGSQIARHITVQKSHSCRGLSVSRVNCINRYTKRDRPSLEGHLQPRRLPTLFGTTWGWHNLARNIEKRKRKSMSTNPLPPLEGNGPSKTRWLRARA</sequence>
<evidence type="ECO:0000256" key="1">
    <source>
        <dbReference type="SAM" id="MobiDB-lite"/>
    </source>
</evidence>
<gene>
    <name evidence="2" type="ORF">LX32DRAFT_363822</name>
</gene>
<feature type="compositionally biased region" description="Polar residues" evidence="1">
    <location>
        <begin position="177"/>
        <end position="196"/>
    </location>
</feature>
<accession>A0AAD9M5N4</accession>
<comment type="caution">
    <text evidence="2">The sequence shown here is derived from an EMBL/GenBank/DDBJ whole genome shotgun (WGS) entry which is preliminary data.</text>
</comment>
<keyword evidence="3" id="KW-1185">Reference proteome</keyword>
<evidence type="ECO:0000313" key="2">
    <source>
        <dbReference type="EMBL" id="KAK2029368.1"/>
    </source>
</evidence>
<evidence type="ECO:0000313" key="3">
    <source>
        <dbReference type="Proteomes" id="UP001232148"/>
    </source>
</evidence>
<feature type="region of interest" description="Disordered" evidence="1">
    <location>
        <begin position="169"/>
        <end position="207"/>
    </location>
</feature>
<dbReference type="EMBL" id="MU842865">
    <property type="protein sequence ID" value="KAK2029368.1"/>
    <property type="molecule type" value="Genomic_DNA"/>
</dbReference>
<proteinExistence type="predicted"/>